<dbReference type="SUPFAM" id="SSF52058">
    <property type="entry name" value="L domain-like"/>
    <property type="match status" value="1"/>
</dbReference>
<dbReference type="Gene3D" id="3.80.10.10">
    <property type="entry name" value="Ribonuclease Inhibitor"/>
    <property type="match status" value="1"/>
</dbReference>
<reference evidence="2" key="1">
    <citation type="submission" date="2010-07" db="EMBL/GenBank/DDBJ databases">
        <authorList>
            <person name="Muzny D."/>
            <person name="Qin X."/>
            <person name="Deng J."/>
            <person name="Jiang H."/>
            <person name="Liu Y."/>
            <person name="Qu J."/>
            <person name="Song X.-Z."/>
            <person name="Zhang L."/>
            <person name="Thornton R."/>
            <person name="Coyle M."/>
            <person name="Francisco L."/>
            <person name="Jackson L."/>
            <person name="Javaid M."/>
            <person name="Korchina V."/>
            <person name="Kovar C."/>
            <person name="Mata R."/>
            <person name="Mathew T."/>
            <person name="Ngo R."/>
            <person name="Nguyen L."/>
            <person name="Nguyen N."/>
            <person name="Okwuonu G."/>
            <person name="Ongeri F."/>
            <person name="Pham C."/>
            <person name="Simmons D."/>
            <person name="Wilczek-Boney K."/>
            <person name="Hale W."/>
            <person name="Jakkamsetti A."/>
            <person name="Pham P."/>
            <person name="Ruth R."/>
            <person name="San Lucas F."/>
            <person name="Warren J."/>
            <person name="Zhang J."/>
            <person name="Zhao Z."/>
            <person name="Zhou C."/>
            <person name="Zhu D."/>
            <person name="Lee S."/>
            <person name="Bess C."/>
            <person name="Blankenburg K."/>
            <person name="Forbes L."/>
            <person name="Fu Q."/>
            <person name="Gubbala S."/>
            <person name="Hirani K."/>
            <person name="Jayaseelan J.C."/>
            <person name="Lara F."/>
            <person name="Munidasa M."/>
            <person name="Palculict T."/>
            <person name="Patil S."/>
            <person name="Pu L.-L."/>
            <person name="Saada N."/>
            <person name="Tang L."/>
            <person name="Weissenberger G."/>
            <person name="Zhu Y."/>
            <person name="Hemphill L."/>
            <person name="Shang Y."/>
            <person name="Youmans B."/>
            <person name="Ayvaz T."/>
            <person name="Ross M."/>
            <person name="Santibanez J."/>
            <person name="Aqrawi P."/>
            <person name="Gross S."/>
            <person name="Joshi V."/>
            <person name="Fowler G."/>
            <person name="Nazareth L."/>
            <person name="Reid J."/>
            <person name="Worley K."/>
            <person name="Petrosino J."/>
            <person name="Highlander S."/>
            <person name="Gibbs R."/>
        </authorList>
    </citation>
    <scope>NUCLEOTIDE SEQUENCE [LARGE SCALE GENOMIC DNA]</scope>
    <source>
        <strain evidence="2">DSM 16973</strain>
    </source>
</reference>
<dbReference type="eggNOG" id="COG5492">
    <property type="taxonomic scope" value="Bacteria"/>
</dbReference>
<sequence length="481" mass="52758">MKRILFYLFALVYSCQLMAQSFILNNADGIPLKYDIINTNPRQVRLTGRGAIPAGFTGTDLNLPGFISYGGNSYQVVEIGEQAFFTENKFTNLHISEGVLRLKAHAIARSHCVSITLPSSLEKIEDTEMFSSETLKYVYGLENTKITELPGNTFASCYVLEYVKLPSQLQVIGDYCFIQTNLTALEIPATVKKIGIWAFMMSKIAEFDIPASVEEIGWGAFTSNNVSKIRMHRAIPPTASGQLFYNLTNLSVFVPTEATLTYETTAHWADLKGVYREEVKIGTSGYATLYLETENFEVPTGCEAFVIESIVPSATPGERKKANAKKFVAGSIIPAGQAVILKGTAGQTYEYKANVSGTPVTIAQNLLVGTATEQTLNAPGYKYFLFGSGPNGQGFYRQTGHDISSIHLKAHKAGLRIPASVAGSAKAFIIDFDEAEDGSVTAIRDIETDNHRPDIIYNLQGQRVTHPEKGIYIVNGKKKVY</sequence>
<dbReference type="HOGENOM" id="CLU_551916_0_0_10"/>
<dbReference type="PANTHER" id="PTHR45661">
    <property type="entry name" value="SURFACE ANTIGEN"/>
    <property type="match status" value="1"/>
</dbReference>
<dbReference type="OrthoDB" id="1083267at2"/>
<protein>
    <recommendedName>
        <fullName evidence="4">Leucine-rich repeat domain-containing protein</fullName>
    </recommendedName>
</protein>
<dbReference type="RefSeq" id="WP_006947666.1">
    <property type="nucleotide sequence ID" value="NZ_BAJI01000044.1"/>
</dbReference>
<dbReference type="PANTHER" id="PTHR45661:SF3">
    <property type="entry name" value="IG-LIKE DOMAIN-CONTAINING PROTEIN"/>
    <property type="match status" value="1"/>
</dbReference>
<organism evidence="2 3">
    <name type="scientific">Hoylesella marshii DSM 16973 = JCM 13450</name>
    <dbReference type="NCBI Taxonomy" id="862515"/>
    <lineage>
        <taxon>Bacteria</taxon>
        <taxon>Pseudomonadati</taxon>
        <taxon>Bacteroidota</taxon>
        <taxon>Bacteroidia</taxon>
        <taxon>Bacteroidales</taxon>
        <taxon>Prevotellaceae</taxon>
        <taxon>Hoylesella</taxon>
    </lineage>
</organism>
<dbReference type="AlphaFoldDB" id="E0NPE8"/>
<keyword evidence="1" id="KW-0732">Signal</keyword>
<dbReference type="Proteomes" id="UP000004394">
    <property type="component" value="Unassembled WGS sequence"/>
</dbReference>
<dbReference type="InterPro" id="IPR032675">
    <property type="entry name" value="LRR_dom_sf"/>
</dbReference>
<dbReference type="BioCyc" id="PMAR862515-HMP:GMOO-54-MONOMER"/>
<feature type="signal peptide" evidence="1">
    <location>
        <begin position="1"/>
        <end position="19"/>
    </location>
</feature>
<dbReference type="STRING" id="862515.HMPREF0658_0049"/>
<dbReference type="EMBL" id="AEEI01000004">
    <property type="protein sequence ID" value="EFM02907.1"/>
    <property type="molecule type" value="Genomic_DNA"/>
</dbReference>
<evidence type="ECO:0000256" key="1">
    <source>
        <dbReference type="SAM" id="SignalP"/>
    </source>
</evidence>
<dbReference type="InterPro" id="IPR026906">
    <property type="entry name" value="LRR_5"/>
</dbReference>
<dbReference type="Pfam" id="PF13306">
    <property type="entry name" value="LRR_5"/>
    <property type="match status" value="1"/>
</dbReference>
<dbReference type="InterPro" id="IPR053139">
    <property type="entry name" value="Surface_bspA-like"/>
</dbReference>
<name>E0NPE8_9BACT</name>
<proteinExistence type="predicted"/>
<evidence type="ECO:0008006" key="4">
    <source>
        <dbReference type="Google" id="ProtNLM"/>
    </source>
</evidence>
<evidence type="ECO:0000313" key="3">
    <source>
        <dbReference type="Proteomes" id="UP000004394"/>
    </source>
</evidence>
<dbReference type="PROSITE" id="PS51257">
    <property type="entry name" value="PROKAR_LIPOPROTEIN"/>
    <property type="match status" value="1"/>
</dbReference>
<evidence type="ECO:0000313" key="2">
    <source>
        <dbReference type="EMBL" id="EFM02907.1"/>
    </source>
</evidence>
<accession>E0NPE8</accession>
<comment type="caution">
    <text evidence="2">The sequence shown here is derived from an EMBL/GenBank/DDBJ whole genome shotgun (WGS) entry which is preliminary data.</text>
</comment>
<keyword evidence="3" id="KW-1185">Reference proteome</keyword>
<feature type="chain" id="PRO_5003138189" description="Leucine-rich repeat domain-containing protein" evidence="1">
    <location>
        <begin position="20"/>
        <end position="481"/>
    </location>
</feature>
<gene>
    <name evidence="2" type="ORF">HMPREF0658_0049</name>
</gene>